<proteinExistence type="predicted"/>
<reference evidence="1 2" key="1">
    <citation type="submission" date="2014-12" db="EMBL/GenBank/DDBJ databases">
        <title>16Stimator: statistical estimation of ribosomal gene copy numbers from draft genome assemblies.</title>
        <authorList>
            <person name="Perisin M.A."/>
            <person name="Vetter M."/>
            <person name="Gilbert J.A."/>
            <person name="Bergelson J."/>
        </authorList>
    </citation>
    <scope>NUCLEOTIDE SEQUENCE [LARGE SCALE GENOMIC DNA]</scope>
    <source>
        <strain evidence="1 2">MEJ086</strain>
    </source>
</reference>
<dbReference type="EMBL" id="JXQW01000025">
    <property type="protein sequence ID" value="KIQ00682.1"/>
    <property type="molecule type" value="Genomic_DNA"/>
</dbReference>
<dbReference type="InterPro" id="IPR052572">
    <property type="entry name" value="UPF0153_domain"/>
</dbReference>
<protein>
    <recommendedName>
        <fullName evidence="3">YkgJ family cysteine cluster protein</fullName>
    </recommendedName>
</protein>
<evidence type="ECO:0000313" key="1">
    <source>
        <dbReference type="EMBL" id="KIQ00682.1"/>
    </source>
</evidence>
<dbReference type="PANTHER" id="PTHR36931:SF1">
    <property type="entry name" value="UPF0153 PROTEIN YEIW"/>
    <property type="match status" value="1"/>
</dbReference>
<evidence type="ECO:0008006" key="3">
    <source>
        <dbReference type="Google" id="ProtNLM"/>
    </source>
</evidence>
<accession>A0A0D0JY97</accession>
<evidence type="ECO:0000313" key="2">
    <source>
        <dbReference type="Proteomes" id="UP000032068"/>
    </source>
</evidence>
<dbReference type="PANTHER" id="PTHR36931">
    <property type="entry name" value="UPF0153 PROTEIN YEIW"/>
    <property type="match status" value="1"/>
</dbReference>
<organism evidence="1 2">
    <name type="scientific">Pseudomonas fulva</name>
    <dbReference type="NCBI Taxonomy" id="47880"/>
    <lineage>
        <taxon>Bacteria</taxon>
        <taxon>Pseudomonadati</taxon>
        <taxon>Pseudomonadota</taxon>
        <taxon>Gammaproteobacteria</taxon>
        <taxon>Pseudomonadales</taxon>
        <taxon>Pseudomonadaceae</taxon>
        <taxon>Pseudomonas</taxon>
    </lineage>
</organism>
<dbReference type="OrthoDB" id="9803986at2"/>
<dbReference type="Pfam" id="PF03692">
    <property type="entry name" value="CxxCxxCC"/>
    <property type="match status" value="1"/>
</dbReference>
<name>A0A0D0JY97_9PSED</name>
<dbReference type="Proteomes" id="UP000032068">
    <property type="component" value="Unassembled WGS sequence"/>
</dbReference>
<sequence length="86" mass="9036">MQCRPGCGACCISPSITSFIPGMPNGKPAGQRCVNLDQSNRCTIFGHPDRPEVCSAFSADFDVCGNSSEEAIRLLAWLEGATTAAV</sequence>
<comment type="caution">
    <text evidence="1">The sequence shown here is derived from an EMBL/GenBank/DDBJ whole genome shotgun (WGS) entry which is preliminary data.</text>
</comment>
<dbReference type="RefSeq" id="WP_042553666.1">
    <property type="nucleotide sequence ID" value="NZ_JXQW01000025.1"/>
</dbReference>
<dbReference type="InterPro" id="IPR005358">
    <property type="entry name" value="Puta_zinc/iron-chelating_dom"/>
</dbReference>
<gene>
    <name evidence="1" type="ORF">RU08_10025</name>
</gene>
<dbReference type="AlphaFoldDB" id="A0A0D0JY97"/>